<evidence type="ECO:0000256" key="1">
    <source>
        <dbReference type="ARBA" id="ARBA00022741"/>
    </source>
</evidence>
<keyword evidence="2 3" id="KW-0067">ATP-binding</keyword>
<evidence type="ECO:0000256" key="3">
    <source>
        <dbReference type="PROSITE-ProRule" id="PRU10141"/>
    </source>
</evidence>
<dbReference type="SUPFAM" id="SSF56112">
    <property type="entry name" value="Protein kinase-like (PK-like)"/>
    <property type="match status" value="1"/>
</dbReference>
<evidence type="ECO:0000256" key="2">
    <source>
        <dbReference type="ARBA" id="ARBA00022840"/>
    </source>
</evidence>
<dbReference type="PROSITE" id="PS00107">
    <property type="entry name" value="PROTEIN_KINASE_ATP"/>
    <property type="match status" value="1"/>
</dbReference>
<protein>
    <recommendedName>
        <fullName evidence="5">Protein kinase domain-containing protein</fullName>
    </recommendedName>
</protein>
<dbReference type="Gene3D" id="1.10.510.10">
    <property type="entry name" value="Transferase(Phosphotransferase) domain 1"/>
    <property type="match status" value="1"/>
</dbReference>
<dbReference type="InterPro" id="IPR017441">
    <property type="entry name" value="Protein_kinase_ATP_BS"/>
</dbReference>
<evidence type="ECO:0000259" key="5">
    <source>
        <dbReference type="PROSITE" id="PS50011"/>
    </source>
</evidence>
<dbReference type="InterPro" id="IPR011009">
    <property type="entry name" value="Kinase-like_dom_sf"/>
</dbReference>
<organism evidence="6 7">
    <name type="scientific">Periophthalmus magnuspinnatus</name>
    <dbReference type="NCBI Taxonomy" id="409849"/>
    <lineage>
        <taxon>Eukaryota</taxon>
        <taxon>Metazoa</taxon>
        <taxon>Chordata</taxon>
        <taxon>Craniata</taxon>
        <taxon>Vertebrata</taxon>
        <taxon>Euteleostomi</taxon>
        <taxon>Actinopterygii</taxon>
        <taxon>Neopterygii</taxon>
        <taxon>Teleostei</taxon>
        <taxon>Neoteleostei</taxon>
        <taxon>Acanthomorphata</taxon>
        <taxon>Gobiaria</taxon>
        <taxon>Gobiiformes</taxon>
        <taxon>Gobioidei</taxon>
        <taxon>Gobiidae</taxon>
        <taxon>Oxudercinae</taxon>
        <taxon>Periophthalmus</taxon>
    </lineage>
</organism>
<reference evidence="6" key="2">
    <citation type="submission" date="2025-09" db="UniProtKB">
        <authorList>
            <consortium name="Ensembl"/>
        </authorList>
    </citation>
    <scope>IDENTIFICATION</scope>
</reference>
<name>A0A3B4AG71_9GOBI</name>
<dbReference type="Proteomes" id="UP000261520">
    <property type="component" value="Unplaced"/>
</dbReference>
<evidence type="ECO:0000313" key="7">
    <source>
        <dbReference type="Proteomes" id="UP000261520"/>
    </source>
</evidence>
<reference evidence="6" key="1">
    <citation type="submission" date="2025-08" db="UniProtKB">
        <authorList>
            <consortium name="Ensembl"/>
        </authorList>
    </citation>
    <scope>IDENTIFICATION</scope>
</reference>
<keyword evidence="4" id="KW-0808">Transferase</keyword>
<dbReference type="Pfam" id="PF00069">
    <property type="entry name" value="Pkinase"/>
    <property type="match status" value="1"/>
</dbReference>
<dbReference type="PROSITE" id="PS50011">
    <property type="entry name" value="PROTEIN_KINASE_DOM"/>
    <property type="match status" value="1"/>
</dbReference>
<sequence>MALLSHRETVVRSENLAPVADWQEVGRGGFGRVYKIRHKDWGFDVAVKVFKRNASNKEACFMDLASNEFVLRMYGIYEGPSGERGLVTEYMRRGSIESLQKRLSGPPPWPLAFRLVHQIALAVNFLHLKNIVHLDLKPSNVLLDDTLNAKLADFGLSKVSVNVMMMRSSLQAGPQGTFPYMPPEAFDMSYEPVQTFDTYSYGILLWSVFTGKEPYEGKYVINRQHEVNRTFSMVNS</sequence>
<evidence type="ECO:0000256" key="4">
    <source>
        <dbReference type="RuleBase" id="RU000304"/>
    </source>
</evidence>
<accession>A0A3B4AG71</accession>
<proteinExistence type="inferred from homology"/>
<dbReference type="SMART" id="SM00220">
    <property type="entry name" value="S_TKc"/>
    <property type="match status" value="1"/>
</dbReference>
<keyword evidence="4" id="KW-0723">Serine/threonine-protein kinase</keyword>
<keyword evidence="4" id="KW-0418">Kinase</keyword>
<comment type="similarity">
    <text evidence="4">Belongs to the protein kinase superfamily.</text>
</comment>
<dbReference type="GO" id="GO:0005524">
    <property type="term" value="F:ATP binding"/>
    <property type="evidence" value="ECO:0007669"/>
    <property type="project" value="UniProtKB-UniRule"/>
</dbReference>
<dbReference type="Ensembl" id="ENSPMGT00000016738.1">
    <property type="protein sequence ID" value="ENSPMGP00000015690.1"/>
    <property type="gene ID" value="ENSPMGG00000012857.1"/>
</dbReference>
<dbReference type="InterPro" id="IPR000719">
    <property type="entry name" value="Prot_kinase_dom"/>
</dbReference>
<dbReference type="PANTHER" id="PTHR44329">
    <property type="entry name" value="SERINE/THREONINE-PROTEIN KINASE TNNI3K-RELATED"/>
    <property type="match status" value="1"/>
</dbReference>
<keyword evidence="7" id="KW-1185">Reference proteome</keyword>
<dbReference type="InterPro" id="IPR051681">
    <property type="entry name" value="Ser/Thr_Kinases-Pseudokinases"/>
</dbReference>
<dbReference type="GO" id="GO:0004706">
    <property type="term" value="F:JUN kinase kinase kinase activity"/>
    <property type="evidence" value="ECO:0007669"/>
    <property type="project" value="TreeGrafter"/>
</dbReference>
<dbReference type="PROSITE" id="PS00108">
    <property type="entry name" value="PROTEIN_KINASE_ST"/>
    <property type="match status" value="1"/>
</dbReference>
<dbReference type="PANTHER" id="PTHR44329:SF297">
    <property type="entry name" value="RECEPTOR-INTERACTING SERINE_THREONINE-PROTEIN KINASE 3"/>
    <property type="match status" value="1"/>
</dbReference>
<feature type="domain" description="Protein kinase" evidence="5">
    <location>
        <begin position="19"/>
        <end position="236"/>
    </location>
</feature>
<dbReference type="AlphaFoldDB" id="A0A3B4AG71"/>
<feature type="binding site" evidence="3">
    <location>
        <position position="48"/>
    </location>
    <ligand>
        <name>ATP</name>
        <dbReference type="ChEBI" id="CHEBI:30616"/>
    </ligand>
</feature>
<keyword evidence="1 3" id="KW-0547">Nucleotide-binding</keyword>
<evidence type="ECO:0000313" key="6">
    <source>
        <dbReference type="Ensembl" id="ENSPMGP00000015690.1"/>
    </source>
</evidence>
<dbReference type="InterPro" id="IPR008271">
    <property type="entry name" value="Ser/Thr_kinase_AS"/>
</dbReference>